<accession>A0A921IPC0</accession>
<reference evidence="1" key="1">
    <citation type="journal article" date="2021" name="PeerJ">
        <title>Extensive microbial diversity within the chicken gut microbiome revealed by metagenomics and culture.</title>
        <authorList>
            <person name="Gilroy R."/>
            <person name="Ravi A."/>
            <person name="Getino M."/>
            <person name="Pursley I."/>
            <person name="Horton D.L."/>
            <person name="Alikhan N.F."/>
            <person name="Baker D."/>
            <person name="Gharbi K."/>
            <person name="Hall N."/>
            <person name="Watson M."/>
            <person name="Adriaenssens E.M."/>
            <person name="Foster-Nyarko E."/>
            <person name="Jarju S."/>
            <person name="Secka A."/>
            <person name="Antonio M."/>
            <person name="Oren A."/>
            <person name="Chaudhuri R.R."/>
            <person name="La Ragione R."/>
            <person name="Hildebrand F."/>
            <person name="Pallen M.J."/>
        </authorList>
    </citation>
    <scope>NUCLEOTIDE SEQUENCE</scope>
    <source>
        <strain evidence="1">ChiGjej2B2-7701</strain>
    </source>
</reference>
<dbReference type="AlphaFoldDB" id="A0A921IPC0"/>
<dbReference type="Pfam" id="PF10987">
    <property type="entry name" value="DUF2806"/>
    <property type="match status" value="1"/>
</dbReference>
<comment type="caution">
    <text evidence="1">The sequence shown here is derived from an EMBL/GenBank/DDBJ whole genome shotgun (WGS) entry which is preliminary data.</text>
</comment>
<evidence type="ECO:0000313" key="1">
    <source>
        <dbReference type="EMBL" id="HJG31085.1"/>
    </source>
</evidence>
<dbReference type="InterPro" id="IPR021254">
    <property type="entry name" value="DUF2806"/>
</dbReference>
<dbReference type="Proteomes" id="UP000746751">
    <property type="component" value="Unassembled WGS sequence"/>
</dbReference>
<sequence length="312" mass="34595">MMGDISQTNTATAEANAVKLSGNTLNVNITPSERSEFGLLARIIRQINPAYYERREAEARSIKTESVMISARRIFEEFPNMTERRALMEAMGYRMTNEQADNVVEVLEGASERLASQGSAVTKGLLPESRDAIFEGSKTAYDETVRSMWEKLIAEEATEPGKYSKRTMSILSIMDRNDALLFKKLCSTSLQLVQQGSLRPCAVLNNMGTRGYNFGFLSLADLDTLASLGLISMTTWVDWKIVERGSCSIPVNGHTAVISNPTDVVKSFRLSSMRFLNEGEALASLCDMGTYPRLKEALEEIVAAAGLKMEWR</sequence>
<gene>
    <name evidence="1" type="ORF">K8U80_06775</name>
</gene>
<protein>
    <submittedName>
        <fullName evidence="1">DUF2806 domain-containing protein</fullName>
    </submittedName>
</protein>
<evidence type="ECO:0000313" key="2">
    <source>
        <dbReference type="Proteomes" id="UP000746751"/>
    </source>
</evidence>
<proteinExistence type="predicted"/>
<name>A0A921IPC0_9ACTN</name>
<reference evidence="1" key="2">
    <citation type="submission" date="2021-09" db="EMBL/GenBank/DDBJ databases">
        <authorList>
            <person name="Gilroy R."/>
        </authorList>
    </citation>
    <scope>NUCLEOTIDE SEQUENCE</scope>
    <source>
        <strain evidence="1">ChiGjej2B2-7701</strain>
    </source>
</reference>
<organism evidence="1 2">
    <name type="scientific">Collinsella ihumii</name>
    <dbReference type="NCBI Taxonomy" id="1720204"/>
    <lineage>
        <taxon>Bacteria</taxon>
        <taxon>Bacillati</taxon>
        <taxon>Actinomycetota</taxon>
        <taxon>Coriobacteriia</taxon>
        <taxon>Coriobacteriales</taxon>
        <taxon>Coriobacteriaceae</taxon>
        <taxon>Collinsella</taxon>
    </lineage>
</organism>
<dbReference type="EMBL" id="DYVF01000043">
    <property type="protein sequence ID" value="HJG31085.1"/>
    <property type="molecule type" value="Genomic_DNA"/>
</dbReference>